<organism evidence="4 5">
    <name type="scientific">Luteococcus sanguinis</name>
    <dbReference type="NCBI Taxonomy" id="174038"/>
    <lineage>
        <taxon>Bacteria</taxon>
        <taxon>Bacillati</taxon>
        <taxon>Actinomycetota</taxon>
        <taxon>Actinomycetes</taxon>
        <taxon>Propionibacteriales</taxon>
        <taxon>Propionibacteriaceae</taxon>
        <taxon>Luteococcus</taxon>
    </lineage>
</organism>
<dbReference type="PANTHER" id="PTHR10434:SF11">
    <property type="entry name" value="1-ACYL-SN-GLYCEROL-3-PHOSPHATE ACYLTRANSFERASE"/>
    <property type="match status" value="1"/>
</dbReference>
<comment type="caution">
    <text evidence="4">The sequence shown here is derived from an EMBL/GenBank/DDBJ whole genome shotgun (WGS) entry which is preliminary data.</text>
</comment>
<dbReference type="InterPro" id="IPR002123">
    <property type="entry name" value="Plipid/glycerol_acylTrfase"/>
</dbReference>
<dbReference type="RefSeq" id="WP_343885951.1">
    <property type="nucleotide sequence ID" value="NZ_BAAAKI010000012.1"/>
</dbReference>
<proteinExistence type="predicted"/>
<evidence type="ECO:0000256" key="1">
    <source>
        <dbReference type="ARBA" id="ARBA00022679"/>
    </source>
</evidence>
<feature type="domain" description="Phospholipid/glycerol acyltransferase" evidence="3">
    <location>
        <begin position="46"/>
        <end position="164"/>
    </location>
</feature>
<dbReference type="EMBL" id="JBHSUA010000008">
    <property type="protein sequence ID" value="MFC6395977.1"/>
    <property type="molecule type" value="Genomic_DNA"/>
</dbReference>
<accession>A0ABW1WYB9</accession>
<evidence type="ECO:0000259" key="3">
    <source>
        <dbReference type="SMART" id="SM00563"/>
    </source>
</evidence>
<sequence>MSQRTVVKSDGEPAYRFLGAVVHGVDRALCRLDWRNQDRVPATGGALVVANHISNYDPVALGEYLIHSGRWPRFLGKSDIWKAPVVGYFAKACNQIPVERNTRNAGQALKAAEDALAAGELVVLYPEGTITADPDEWPMTPHSGAARLALASRVPVIPVASWGANHIIPGKKLHLPRFFPRKTLSVIAGDPVDLSDLYDLDNQRLAVKIAGERMMRAITDLLEELRGEVAPEERHDIRKGVRLPRGPVTLGEAPAADGK</sequence>
<evidence type="ECO:0000313" key="4">
    <source>
        <dbReference type="EMBL" id="MFC6395977.1"/>
    </source>
</evidence>
<evidence type="ECO:0000256" key="2">
    <source>
        <dbReference type="ARBA" id="ARBA00023315"/>
    </source>
</evidence>
<dbReference type="SMART" id="SM00563">
    <property type="entry name" value="PlsC"/>
    <property type="match status" value="1"/>
</dbReference>
<dbReference type="Proteomes" id="UP001596266">
    <property type="component" value="Unassembled WGS sequence"/>
</dbReference>
<keyword evidence="5" id="KW-1185">Reference proteome</keyword>
<protein>
    <submittedName>
        <fullName evidence="4">Lysophospholipid acyltransferase family protein</fullName>
    </submittedName>
</protein>
<keyword evidence="1" id="KW-0808">Transferase</keyword>
<dbReference type="SUPFAM" id="SSF69593">
    <property type="entry name" value="Glycerol-3-phosphate (1)-acyltransferase"/>
    <property type="match status" value="1"/>
</dbReference>
<dbReference type="GO" id="GO:0016746">
    <property type="term" value="F:acyltransferase activity"/>
    <property type="evidence" value="ECO:0007669"/>
    <property type="project" value="UniProtKB-KW"/>
</dbReference>
<gene>
    <name evidence="4" type="ORF">ACFP57_03065</name>
</gene>
<dbReference type="CDD" id="cd07989">
    <property type="entry name" value="LPLAT_AGPAT-like"/>
    <property type="match status" value="1"/>
</dbReference>
<keyword evidence="2 4" id="KW-0012">Acyltransferase</keyword>
<dbReference type="PANTHER" id="PTHR10434">
    <property type="entry name" value="1-ACYL-SN-GLYCEROL-3-PHOSPHATE ACYLTRANSFERASE"/>
    <property type="match status" value="1"/>
</dbReference>
<name>A0ABW1WYB9_9ACTN</name>
<evidence type="ECO:0000313" key="5">
    <source>
        <dbReference type="Proteomes" id="UP001596266"/>
    </source>
</evidence>
<reference evidence="5" key="1">
    <citation type="journal article" date="2019" name="Int. J. Syst. Evol. Microbiol.">
        <title>The Global Catalogue of Microorganisms (GCM) 10K type strain sequencing project: providing services to taxonomists for standard genome sequencing and annotation.</title>
        <authorList>
            <consortium name="The Broad Institute Genomics Platform"/>
            <consortium name="The Broad Institute Genome Sequencing Center for Infectious Disease"/>
            <person name="Wu L."/>
            <person name="Ma J."/>
        </authorList>
    </citation>
    <scope>NUCLEOTIDE SEQUENCE [LARGE SCALE GENOMIC DNA]</scope>
    <source>
        <strain evidence="5">CGMCC 1.15277</strain>
    </source>
</reference>
<dbReference type="Pfam" id="PF01553">
    <property type="entry name" value="Acyltransferase"/>
    <property type="match status" value="1"/>
</dbReference>